<evidence type="ECO:0000256" key="1">
    <source>
        <dbReference type="SAM" id="MobiDB-lite"/>
    </source>
</evidence>
<name>A0A7C9A7Z2_OPUST</name>
<accession>A0A7C9A7Z2</accession>
<reference evidence="2" key="2">
    <citation type="submission" date="2020-07" db="EMBL/GenBank/DDBJ databases">
        <authorList>
            <person name="Vera ALvarez R."/>
            <person name="Arias-Moreno D.M."/>
            <person name="Jimenez-Jacinto V."/>
            <person name="Jimenez-Bremont J.F."/>
            <person name="Swaminathan K."/>
            <person name="Moose S.P."/>
            <person name="Guerrero-Gonzalez M.L."/>
            <person name="Marino-Ramirez L."/>
            <person name="Landsman D."/>
            <person name="Rodriguez-Kessler M."/>
            <person name="Delgado-Sanchez P."/>
        </authorList>
    </citation>
    <scope>NUCLEOTIDE SEQUENCE</scope>
    <source>
        <tissue evidence="2">Cladode</tissue>
    </source>
</reference>
<feature type="region of interest" description="Disordered" evidence="1">
    <location>
        <begin position="1"/>
        <end position="21"/>
    </location>
</feature>
<reference evidence="2" key="1">
    <citation type="journal article" date="2013" name="J. Plant Res.">
        <title>Effect of fungi and light on seed germination of three Opuntia species from semiarid lands of central Mexico.</title>
        <authorList>
            <person name="Delgado-Sanchez P."/>
            <person name="Jimenez-Bremont J.F."/>
            <person name="Guerrero-Gonzalez Mde L."/>
            <person name="Flores J."/>
        </authorList>
    </citation>
    <scope>NUCLEOTIDE SEQUENCE</scope>
    <source>
        <tissue evidence="2">Cladode</tissue>
    </source>
</reference>
<sequence>MNHHKPFQGKCSHHSTRIHHHHPPYSHTLCNRLSPVLDFQLHNNKNGCDQADMVNVLGRDSGHGSRLIDYTQDHHSLLSTYVGRFQTSSTLARGSLRRKKSEEERERGKRRG</sequence>
<evidence type="ECO:0000313" key="2">
    <source>
        <dbReference type="EMBL" id="MBA4661772.1"/>
    </source>
</evidence>
<protein>
    <submittedName>
        <fullName evidence="2">Uncharacterized protein</fullName>
    </submittedName>
</protein>
<feature type="region of interest" description="Disordered" evidence="1">
    <location>
        <begin position="91"/>
        <end position="112"/>
    </location>
</feature>
<dbReference type="AlphaFoldDB" id="A0A7C9A7Z2"/>
<dbReference type="EMBL" id="GISG01213529">
    <property type="protein sequence ID" value="MBA4661773.1"/>
    <property type="molecule type" value="Transcribed_RNA"/>
</dbReference>
<dbReference type="EMBL" id="GISG01213528">
    <property type="protein sequence ID" value="MBA4661772.1"/>
    <property type="molecule type" value="Transcribed_RNA"/>
</dbReference>
<organism evidence="2">
    <name type="scientific">Opuntia streptacantha</name>
    <name type="common">Prickly pear cactus</name>
    <name type="synonym">Opuntia cardona</name>
    <dbReference type="NCBI Taxonomy" id="393608"/>
    <lineage>
        <taxon>Eukaryota</taxon>
        <taxon>Viridiplantae</taxon>
        <taxon>Streptophyta</taxon>
        <taxon>Embryophyta</taxon>
        <taxon>Tracheophyta</taxon>
        <taxon>Spermatophyta</taxon>
        <taxon>Magnoliopsida</taxon>
        <taxon>eudicotyledons</taxon>
        <taxon>Gunneridae</taxon>
        <taxon>Pentapetalae</taxon>
        <taxon>Caryophyllales</taxon>
        <taxon>Cactineae</taxon>
        <taxon>Cactaceae</taxon>
        <taxon>Opuntioideae</taxon>
        <taxon>Opuntia</taxon>
    </lineage>
</organism>
<feature type="compositionally biased region" description="Basic and acidic residues" evidence="1">
    <location>
        <begin position="100"/>
        <end position="112"/>
    </location>
</feature>
<proteinExistence type="predicted"/>